<dbReference type="InterPro" id="IPR029056">
    <property type="entry name" value="Ribokinase-like"/>
</dbReference>
<dbReference type="OrthoDB" id="9779730at2"/>
<evidence type="ECO:0000256" key="3">
    <source>
        <dbReference type="ARBA" id="ARBA00022777"/>
    </source>
</evidence>
<dbReference type="GO" id="GO:0016301">
    <property type="term" value="F:kinase activity"/>
    <property type="evidence" value="ECO:0007669"/>
    <property type="project" value="UniProtKB-KW"/>
</dbReference>
<dbReference type="Proteomes" id="UP000184139">
    <property type="component" value="Unassembled WGS sequence"/>
</dbReference>
<dbReference type="InterPro" id="IPR002173">
    <property type="entry name" value="Carboh/pur_kinase_PfkB_CS"/>
</dbReference>
<evidence type="ECO:0000313" key="6">
    <source>
        <dbReference type="Proteomes" id="UP000184139"/>
    </source>
</evidence>
<name>A0A1M5VGJ5_9BACT</name>
<dbReference type="EMBL" id="FQXS01000008">
    <property type="protein sequence ID" value="SHH74350.1"/>
    <property type="molecule type" value="Genomic_DNA"/>
</dbReference>
<protein>
    <submittedName>
        <fullName evidence="5">Fructokinase</fullName>
    </submittedName>
</protein>
<proteinExistence type="inferred from homology"/>
<sequence length="297" mass="32074">MFTVAGIGELLWDVLPSEEKLGGAPINFTYHAAALGGESIPISSIGNDSRGERALDFLAAKQLDTRCISISDQLPTGFVTIELDNAGVAHYHFPDHVAWDHLLINQAAQSVTDRLDAVCFGTLAQRNRASRTTIRHYLTGLPAATKRVFDLNLRQDFYSRDLIETSLELCSILKLNEDELATLASMFGLSGNTQEQMNSLLRGHCLELVILTRGAGGSILLSDEECVSHPGTATTVVDTIGAGDSFTAAVVIGLLLQRPLAEINETASRLAAYVCSQSGAMPDIPQIYGYHSNDVKR</sequence>
<reference evidence="5 6" key="1">
    <citation type="submission" date="2016-11" db="EMBL/GenBank/DDBJ databases">
        <authorList>
            <person name="Jaros S."/>
            <person name="Januszkiewicz K."/>
            <person name="Wedrychowicz H."/>
        </authorList>
    </citation>
    <scope>NUCLEOTIDE SEQUENCE [LARGE SCALE GENOMIC DNA]</scope>
    <source>
        <strain evidence="5 6">DSM 9705</strain>
    </source>
</reference>
<dbReference type="InterPro" id="IPR011611">
    <property type="entry name" value="PfkB_dom"/>
</dbReference>
<dbReference type="PANTHER" id="PTHR43085:SF57">
    <property type="entry name" value="CARBOHYDRATE KINASE PFKB DOMAIN-CONTAINING PROTEIN"/>
    <property type="match status" value="1"/>
</dbReference>
<keyword evidence="2" id="KW-0808">Transferase</keyword>
<keyword evidence="6" id="KW-1185">Reference proteome</keyword>
<feature type="domain" description="Carbohydrate kinase PfkB" evidence="4">
    <location>
        <begin position="19"/>
        <end position="286"/>
    </location>
</feature>
<organism evidence="5 6">
    <name type="scientific">Desulfofustis glycolicus DSM 9705</name>
    <dbReference type="NCBI Taxonomy" id="1121409"/>
    <lineage>
        <taxon>Bacteria</taxon>
        <taxon>Pseudomonadati</taxon>
        <taxon>Thermodesulfobacteriota</taxon>
        <taxon>Desulfobulbia</taxon>
        <taxon>Desulfobulbales</taxon>
        <taxon>Desulfocapsaceae</taxon>
        <taxon>Desulfofustis</taxon>
    </lineage>
</organism>
<dbReference type="PANTHER" id="PTHR43085">
    <property type="entry name" value="HEXOKINASE FAMILY MEMBER"/>
    <property type="match status" value="1"/>
</dbReference>
<evidence type="ECO:0000313" key="5">
    <source>
        <dbReference type="EMBL" id="SHH74350.1"/>
    </source>
</evidence>
<comment type="similarity">
    <text evidence="1">Belongs to the carbohydrate kinase PfkB family.</text>
</comment>
<dbReference type="Gene3D" id="3.40.1190.20">
    <property type="match status" value="1"/>
</dbReference>
<dbReference type="SUPFAM" id="SSF53613">
    <property type="entry name" value="Ribokinase-like"/>
    <property type="match status" value="1"/>
</dbReference>
<dbReference type="InterPro" id="IPR050306">
    <property type="entry name" value="PfkB_Carbo_kinase"/>
</dbReference>
<dbReference type="Pfam" id="PF00294">
    <property type="entry name" value="PfkB"/>
    <property type="match status" value="1"/>
</dbReference>
<dbReference type="AlphaFoldDB" id="A0A1M5VGJ5"/>
<evidence type="ECO:0000256" key="1">
    <source>
        <dbReference type="ARBA" id="ARBA00010688"/>
    </source>
</evidence>
<keyword evidence="3 5" id="KW-0418">Kinase</keyword>
<dbReference type="STRING" id="1121409.SAMN02745124_01677"/>
<dbReference type="CDD" id="cd01167">
    <property type="entry name" value="bac_FRK"/>
    <property type="match status" value="1"/>
</dbReference>
<accession>A0A1M5VGJ5</accession>
<dbReference type="PROSITE" id="PS00584">
    <property type="entry name" value="PFKB_KINASES_2"/>
    <property type="match status" value="1"/>
</dbReference>
<dbReference type="RefSeq" id="WP_073375102.1">
    <property type="nucleotide sequence ID" value="NZ_FQXS01000008.1"/>
</dbReference>
<evidence type="ECO:0000256" key="2">
    <source>
        <dbReference type="ARBA" id="ARBA00022679"/>
    </source>
</evidence>
<gene>
    <name evidence="5" type="ORF">SAMN02745124_01677</name>
</gene>
<evidence type="ECO:0000259" key="4">
    <source>
        <dbReference type="Pfam" id="PF00294"/>
    </source>
</evidence>